<evidence type="ECO:0000313" key="13">
    <source>
        <dbReference type="Proteomes" id="UP000217250"/>
    </source>
</evidence>
<sequence length="1071" mass="124959">MGNIQIYNASAGSGKTFTLVKSFLKLILATKNVEAYKTLLAITFTNKAVNEMKERVINQLLLFSTPDALVEEGEKKASDDIMFVQLAQELLLSHEELQERSQKVLKHILHNYAGFTITTIDGFNQRLIRSFAFDLKLNPNFEVFLETDDLLRLAIENLFKKANENQLLTKLLLEFSRNKIEEDKDWDIETELFDIAKLLTNENHYTYIKELEEKQLSDFQSLKEDLKQQRKGLYTVVEDAVKHFFTFTQKEGITADHFTRGSLYNFFDKIRKNGFFAIDKGVFDRVWFVESEEKPLYSNGLLKKDPAIAQLLDENQQWISDLLHSIEKSYWWDQFYKRLIKNVTLLAVLKSLQEEIIAIKEEENILPISEFNSIIHQTIIDEPSPFIYEKIGTRYQHYFIDEFQDTSTLQWENMLPLVADAVHSENLSKQQGSLLIVGDAKQSIYRWRGGRAEQFMELYNKEKKPFHLIQEVQNLDYNYRSRREVIAFNNSFFHFVATHPLLFNNSGKHRYGELYLEAEQKIPDREAERGFISIEFIDKKNIQEANNSEEEVIEGENVVEQTDIRIETIEKYIKEAKSYGYLDKDICILSRRNKECIEIAAQLSEKGYNVISSEALLLKNIPEIQFLIHLISISLYQTNEKEKIALLFSYAKVKQITELHAFMSQYVHKPVEAFFSAMGFSLSHFHLYSFYEGIGYAIRVFGLTKPSDAYLAQFLNVIYEYKSVRNGNIADFLTYWEEKKDKLAISAPEGVNAISIMTIHKSKGLEFPVVIYTDVNDSLRSGKDTLWIRVPKEQYHGFEHLLIDDYSGLEKIDAEIVLQQSQMELLDAINTMYVAMTRPKDLLYILSQRPKEKEQEKISTLSGVLQAYLQAEGRWNPSESHYTFGQILPIERATLGENDYIPFKQRSVISPSYTIVTRSGSMWNTSREEAIARGNLLHEILGQLITQEDIPELLHHFFLEGRISQEQMAPLSHQLEKITTHPLLKEYYTKEYIIYNEREWLDITGEYLRPDRVAYHKPTQRAVIIDYKTGEDHPQYQAQLRRYAQTLEQTGWEVIQSFLVFINEEIRVISL</sequence>
<evidence type="ECO:0000256" key="8">
    <source>
        <dbReference type="ARBA" id="ARBA00048988"/>
    </source>
</evidence>
<keyword evidence="1 9" id="KW-0547">Nucleotide-binding</keyword>
<dbReference type="PROSITE" id="PS51217">
    <property type="entry name" value="UVRD_HELICASE_CTER"/>
    <property type="match status" value="1"/>
</dbReference>
<dbReference type="GO" id="GO:0000725">
    <property type="term" value="P:recombinational repair"/>
    <property type="evidence" value="ECO:0007669"/>
    <property type="project" value="TreeGrafter"/>
</dbReference>
<evidence type="ECO:0000256" key="1">
    <source>
        <dbReference type="ARBA" id="ARBA00022741"/>
    </source>
</evidence>
<reference evidence="13" key="1">
    <citation type="submission" date="2017-06" db="EMBL/GenBank/DDBJ databases">
        <title>Capnocytophaga spp. assemblies.</title>
        <authorList>
            <person name="Gulvik C.A."/>
        </authorList>
    </citation>
    <scope>NUCLEOTIDE SEQUENCE [LARGE SCALE GENOMIC DNA]</scope>
    <source>
        <strain evidence="13">H1496</strain>
    </source>
</reference>
<evidence type="ECO:0000256" key="7">
    <source>
        <dbReference type="ARBA" id="ARBA00034808"/>
    </source>
</evidence>
<gene>
    <name evidence="12" type="ORF">CGC50_02560</name>
</gene>
<dbReference type="PANTHER" id="PTHR11070">
    <property type="entry name" value="UVRD / RECB / PCRA DNA HELICASE FAMILY MEMBER"/>
    <property type="match status" value="1"/>
</dbReference>
<dbReference type="EC" id="5.6.2.4" evidence="7"/>
<dbReference type="InterPro" id="IPR014016">
    <property type="entry name" value="UvrD-like_ATP-bd"/>
</dbReference>
<dbReference type="Pfam" id="PF13361">
    <property type="entry name" value="UvrD_C"/>
    <property type="match status" value="1"/>
</dbReference>
<evidence type="ECO:0000259" key="10">
    <source>
        <dbReference type="PROSITE" id="PS51198"/>
    </source>
</evidence>
<evidence type="ECO:0000256" key="5">
    <source>
        <dbReference type="ARBA" id="ARBA00023235"/>
    </source>
</evidence>
<keyword evidence="5" id="KW-0413">Isomerase</keyword>
<dbReference type="Pfam" id="PF12705">
    <property type="entry name" value="PDDEXK_1"/>
    <property type="match status" value="1"/>
</dbReference>
<dbReference type="Pfam" id="PF00580">
    <property type="entry name" value="UvrD-helicase"/>
    <property type="match status" value="1"/>
</dbReference>
<comment type="catalytic activity">
    <reaction evidence="6">
        <text>Couples ATP hydrolysis with the unwinding of duplex DNA by translocating in the 3'-5' direction.</text>
        <dbReference type="EC" id="5.6.2.4"/>
    </reaction>
</comment>
<keyword evidence="3 9" id="KW-0347">Helicase</keyword>
<dbReference type="InterPro" id="IPR038726">
    <property type="entry name" value="PDDEXK_AddAB-type"/>
</dbReference>
<dbReference type="GO" id="GO:0005524">
    <property type="term" value="F:ATP binding"/>
    <property type="evidence" value="ECO:0007669"/>
    <property type="project" value="UniProtKB-UniRule"/>
</dbReference>
<dbReference type="Proteomes" id="UP000217250">
    <property type="component" value="Chromosome"/>
</dbReference>
<proteinExistence type="predicted"/>
<dbReference type="GO" id="GO:0003677">
    <property type="term" value="F:DNA binding"/>
    <property type="evidence" value="ECO:0007669"/>
    <property type="project" value="InterPro"/>
</dbReference>
<dbReference type="OrthoDB" id="9810135at2"/>
<keyword evidence="2 9" id="KW-0378">Hydrolase</keyword>
<dbReference type="PANTHER" id="PTHR11070:SF67">
    <property type="entry name" value="DNA 3'-5' HELICASE"/>
    <property type="match status" value="1"/>
</dbReference>
<feature type="domain" description="UvrD-like helicase C-terminal" evidence="11">
    <location>
        <begin position="522"/>
        <end position="764"/>
    </location>
</feature>
<comment type="catalytic activity">
    <reaction evidence="8">
        <text>ATP + H2O = ADP + phosphate + H(+)</text>
        <dbReference type="Rhea" id="RHEA:13065"/>
        <dbReference type="ChEBI" id="CHEBI:15377"/>
        <dbReference type="ChEBI" id="CHEBI:15378"/>
        <dbReference type="ChEBI" id="CHEBI:30616"/>
        <dbReference type="ChEBI" id="CHEBI:43474"/>
        <dbReference type="ChEBI" id="CHEBI:456216"/>
        <dbReference type="EC" id="5.6.2.4"/>
    </reaction>
</comment>
<keyword evidence="4 9" id="KW-0067">ATP-binding</keyword>
<protein>
    <recommendedName>
        <fullName evidence="7">DNA 3'-5' helicase</fullName>
        <ecNumber evidence="7">5.6.2.4</ecNumber>
    </recommendedName>
</protein>
<evidence type="ECO:0000313" key="12">
    <source>
        <dbReference type="EMBL" id="ATA86128.1"/>
    </source>
</evidence>
<evidence type="ECO:0000259" key="11">
    <source>
        <dbReference type="PROSITE" id="PS51217"/>
    </source>
</evidence>
<evidence type="ECO:0000256" key="9">
    <source>
        <dbReference type="PROSITE-ProRule" id="PRU00560"/>
    </source>
</evidence>
<dbReference type="InterPro" id="IPR027417">
    <property type="entry name" value="P-loop_NTPase"/>
</dbReference>
<dbReference type="PROSITE" id="PS51198">
    <property type="entry name" value="UVRD_HELICASE_ATP_BIND"/>
    <property type="match status" value="1"/>
</dbReference>
<evidence type="ECO:0000256" key="3">
    <source>
        <dbReference type="ARBA" id="ARBA00022806"/>
    </source>
</evidence>
<dbReference type="GO" id="GO:0005829">
    <property type="term" value="C:cytosol"/>
    <property type="evidence" value="ECO:0007669"/>
    <property type="project" value="TreeGrafter"/>
</dbReference>
<dbReference type="AlphaFoldDB" id="A0A250FPY9"/>
<name>A0A250FPY9_9FLAO</name>
<dbReference type="InterPro" id="IPR000212">
    <property type="entry name" value="DNA_helicase_UvrD/REP"/>
</dbReference>
<dbReference type="GeneID" id="84807440"/>
<feature type="binding site" evidence="9">
    <location>
        <begin position="9"/>
        <end position="16"/>
    </location>
    <ligand>
        <name>ATP</name>
        <dbReference type="ChEBI" id="CHEBI:30616"/>
    </ligand>
</feature>
<feature type="domain" description="UvrD-like helicase ATP-binding" evidence="10">
    <location>
        <begin position="1"/>
        <end position="482"/>
    </location>
</feature>
<dbReference type="GO" id="GO:0016787">
    <property type="term" value="F:hydrolase activity"/>
    <property type="evidence" value="ECO:0007669"/>
    <property type="project" value="UniProtKB-UniRule"/>
</dbReference>
<dbReference type="EMBL" id="CP022386">
    <property type="protein sequence ID" value="ATA86128.1"/>
    <property type="molecule type" value="Genomic_DNA"/>
</dbReference>
<dbReference type="GO" id="GO:0043138">
    <property type="term" value="F:3'-5' DNA helicase activity"/>
    <property type="evidence" value="ECO:0007669"/>
    <property type="project" value="UniProtKB-EC"/>
</dbReference>
<accession>A0A250FPY9</accession>
<evidence type="ECO:0000256" key="4">
    <source>
        <dbReference type="ARBA" id="ARBA00022840"/>
    </source>
</evidence>
<dbReference type="SUPFAM" id="SSF52540">
    <property type="entry name" value="P-loop containing nucleoside triphosphate hydrolases"/>
    <property type="match status" value="1"/>
</dbReference>
<evidence type="ECO:0000256" key="2">
    <source>
        <dbReference type="ARBA" id="ARBA00022801"/>
    </source>
</evidence>
<dbReference type="KEGG" id="cgh:CGC50_02560"/>
<dbReference type="Gene3D" id="3.40.50.300">
    <property type="entry name" value="P-loop containing nucleotide triphosphate hydrolases"/>
    <property type="match status" value="4"/>
</dbReference>
<organism evidence="12 13">
    <name type="scientific">Capnocytophaga gingivalis</name>
    <dbReference type="NCBI Taxonomy" id="1017"/>
    <lineage>
        <taxon>Bacteria</taxon>
        <taxon>Pseudomonadati</taxon>
        <taxon>Bacteroidota</taxon>
        <taxon>Flavobacteriia</taxon>
        <taxon>Flavobacteriales</taxon>
        <taxon>Flavobacteriaceae</taxon>
        <taxon>Capnocytophaga</taxon>
    </lineage>
</organism>
<dbReference type="RefSeq" id="WP_095909546.1">
    <property type="nucleotide sequence ID" value="NZ_CP022386.1"/>
</dbReference>
<dbReference type="InterPro" id="IPR014017">
    <property type="entry name" value="DNA_helicase_UvrD-like_C"/>
</dbReference>
<evidence type="ECO:0000256" key="6">
    <source>
        <dbReference type="ARBA" id="ARBA00034617"/>
    </source>
</evidence>